<dbReference type="EC" id="5.1.3.3" evidence="8"/>
<accession>A0ABM9B5F8</accession>
<dbReference type="SUPFAM" id="SSF74650">
    <property type="entry name" value="Galactose mutarotase-like"/>
    <property type="match status" value="1"/>
</dbReference>
<dbReference type="NCBIfam" id="NF008277">
    <property type="entry name" value="PRK11055.1"/>
    <property type="match status" value="1"/>
</dbReference>
<comment type="catalytic activity">
    <reaction evidence="8">
        <text>alpha-D-glucose = beta-D-glucose</text>
        <dbReference type="Rhea" id="RHEA:10264"/>
        <dbReference type="ChEBI" id="CHEBI:15903"/>
        <dbReference type="ChEBI" id="CHEBI:17925"/>
        <dbReference type="EC" id="5.1.3.3"/>
    </reaction>
</comment>
<evidence type="ECO:0000256" key="4">
    <source>
        <dbReference type="ARBA" id="ARBA00011245"/>
    </source>
</evidence>
<dbReference type="Pfam" id="PF01263">
    <property type="entry name" value="Aldose_epim"/>
    <property type="match status" value="1"/>
</dbReference>
<proteinExistence type="inferred from homology"/>
<dbReference type="PIRSF" id="PIRSF005096">
    <property type="entry name" value="GALM"/>
    <property type="match status" value="1"/>
</dbReference>
<evidence type="ECO:0000256" key="2">
    <source>
        <dbReference type="ARBA" id="ARBA00005028"/>
    </source>
</evidence>
<dbReference type="Gene3D" id="2.70.98.10">
    <property type="match status" value="1"/>
</dbReference>
<evidence type="ECO:0000256" key="7">
    <source>
        <dbReference type="ARBA" id="ARBA00023277"/>
    </source>
</evidence>
<evidence type="ECO:0000256" key="6">
    <source>
        <dbReference type="ARBA" id="ARBA00023235"/>
    </source>
</evidence>
<organism evidence="9 10">
    <name type="scientific">Neolewinella maritima</name>
    <dbReference type="NCBI Taxonomy" id="1383882"/>
    <lineage>
        <taxon>Bacteria</taxon>
        <taxon>Pseudomonadati</taxon>
        <taxon>Bacteroidota</taxon>
        <taxon>Saprospiria</taxon>
        <taxon>Saprospirales</taxon>
        <taxon>Lewinellaceae</taxon>
        <taxon>Neolewinella</taxon>
    </lineage>
</organism>
<dbReference type="InterPro" id="IPR008183">
    <property type="entry name" value="Aldose_1/G6P_1-epimerase"/>
</dbReference>
<comment type="caution">
    <text evidence="9">The sequence shown here is derived from an EMBL/GenBank/DDBJ whole genome shotgun (WGS) entry which is preliminary data.</text>
</comment>
<dbReference type="EMBL" id="CAKLPZ010000005">
    <property type="protein sequence ID" value="CAH1002426.1"/>
    <property type="molecule type" value="Genomic_DNA"/>
</dbReference>
<dbReference type="InterPro" id="IPR015443">
    <property type="entry name" value="Aldose_1-epimerase"/>
</dbReference>
<dbReference type="Proteomes" id="UP000837803">
    <property type="component" value="Unassembled WGS sequence"/>
</dbReference>
<dbReference type="CDD" id="cd09019">
    <property type="entry name" value="galactose_mutarotase_like"/>
    <property type="match status" value="1"/>
</dbReference>
<keyword evidence="6 8" id="KW-0413">Isomerase</keyword>
<keyword evidence="5" id="KW-0106">Calcium</keyword>
<dbReference type="GO" id="GO:0004034">
    <property type="term" value="F:aldose 1-epimerase activity"/>
    <property type="evidence" value="ECO:0007669"/>
    <property type="project" value="UniProtKB-EC"/>
</dbReference>
<reference evidence="9" key="1">
    <citation type="submission" date="2021-12" db="EMBL/GenBank/DDBJ databases">
        <authorList>
            <person name="Rodrigo-Torres L."/>
            <person name="Arahal R. D."/>
            <person name="Lucena T."/>
        </authorList>
    </citation>
    <scope>NUCLEOTIDE SEQUENCE</scope>
    <source>
        <strain evidence="9">CECT 8419</strain>
    </source>
</reference>
<keyword evidence="7 8" id="KW-0119">Carbohydrate metabolism</keyword>
<comment type="cofactor">
    <cofactor evidence="1">
        <name>Ca(2+)</name>
        <dbReference type="ChEBI" id="CHEBI:29108"/>
    </cofactor>
</comment>
<evidence type="ECO:0000313" key="10">
    <source>
        <dbReference type="Proteomes" id="UP000837803"/>
    </source>
</evidence>
<gene>
    <name evidence="9" type="primary">mro_2</name>
    <name evidence="9" type="ORF">LEM8419_03306</name>
</gene>
<dbReference type="InterPro" id="IPR047215">
    <property type="entry name" value="Galactose_mutarotase-like"/>
</dbReference>
<evidence type="ECO:0000256" key="1">
    <source>
        <dbReference type="ARBA" id="ARBA00001913"/>
    </source>
</evidence>
<name>A0ABM9B5F8_9BACT</name>
<dbReference type="PANTHER" id="PTHR10091:SF0">
    <property type="entry name" value="GALACTOSE MUTAROTASE"/>
    <property type="match status" value="1"/>
</dbReference>
<sequence length="344" mass="37535">MPSISVTPWGNSPAGPVERFTLTNDSGNSISVLSYGAIIQSIRMDGQEMILGYDDLSGYLGEYPYYGALVGRYGNRIAGARFALDGTTYVLDANENANQLHGGSVGFNRHPWQVEQTTTEDSATVMLSRISPDGEMGFPGNLRVSCSYAWTNDNTLRIHYTATTDKDTIVNLTNHAYFSIGGGGRSVLDQMLRLDADRYTPVDAQQIPTGQLTEVAGTPFDFRVAKAVGKDIASDHPQIARAGGYDHNWAINGYDGSLREFALLSDPVSGRSLRCFTTEPGVQVFTTNFTPGEFTVRDGAPVQPHTGICLETQHFPDSPNQANFQTPLLKVGDTYNTTTVYRFE</sequence>
<dbReference type="InterPro" id="IPR011013">
    <property type="entry name" value="Gal_mutarotase_sf_dom"/>
</dbReference>
<protein>
    <recommendedName>
        <fullName evidence="8">Aldose 1-epimerase</fullName>
        <ecNumber evidence="8">5.1.3.3</ecNumber>
    </recommendedName>
</protein>
<dbReference type="RefSeq" id="WP_238752262.1">
    <property type="nucleotide sequence ID" value="NZ_CAKLPZ010000005.1"/>
</dbReference>
<evidence type="ECO:0000256" key="3">
    <source>
        <dbReference type="ARBA" id="ARBA00006206"/>
    </source>
</evidence>
<evidence type="ECO:0000256" key="8">
    <source>
        <dbReference type="PIRNR" id="PIRNR005096"/>
    </source>
</evidence>
<evidence type="ECO:0000313" key="9">
    <source>
        <dbReference type="EMBL" id="CAH1002426.1"/>
    </source>
</evidence>
<dbReference type="InterPro" id="IPR014718">
    <property type="entry name" value="GH-type_carb-bd"/>
</dbReference>
<keyword evidence="10" id="KW-1185">Reference proteome</keyword>
<comment type="similarity">
    <text evidence="3 8">Belongs to the aldose epimerase family.</text>
</comment>
<comment type="subunit">
    <text evidence="4">Monomer.</text>
</comment>
<evidence type="ECO:0000256" key="5">
    <source>
        <dbReference type="ARBA" id="ARBA00022837"/>
    </source>
</evidence>
<dbReference type="PANTHER" id="PTHR10091">
    <property type="entry name" value="ALDOSE-1-EPIMERASE"/>
    <property type="match status" value="1"/>
</dbReference>
<comment type="pathway">
    <text evidence="2 8">Carbohydrate metabolism; hexose metabolism.</text>
</comment>